<organism evidence="4 6">
    <name type="scientific">Mannheimia haemolytica</name>
    <name type="common">Pasteurella haemolytica</name>
    <dbReference type="NCBI Taxonomy" id="75985"/>
    <lineage>
        <taxon>Bacteria</taxon>
        <taxon>Pseudomonadati</taxon>
        <taxon>Pseudomonadota</taxon>
        <taxon>Gammaproteobacteria</taxon>
        <taxon>Pasteurellales</taxon>
        <taxon>Pasteurellaceae</taxon>
        <taxon>Mannheimia</taxon>
    </lineage>
</organism>
<reference evidence="2 5" key="1">
    <citation type="submission" date="2018-06" db="EMBL/GenBank/DDBJ databases">
        <authorList>
            <consortium name="Pathogen Informatics"/>
            <person name="Doyle S."/>
        </authorList>
    </citation>
    <scope>NUCLEOTIDE SEQUENCE [LARGE SCALE GENOMIC DNA]</scope>
    <source>
        <strain evidence="2 5">NCTC9380</strain>
    </source>
</reference>
<dbReference type="GeneID" id="67369138"/>
<dbReference type="EMBL" id="UGPL01000006">
    <property type="protein sequence ID" value="STY67491.1"/>
    <property type="molecule type" value="Genomic_DNA"/>
</dbReference>
<dbReference type="EMBL" id="VAJI01000031">
    <property type="protein sequence ID" value="TRB35342.1"/>
    <property type="molecule type" value="Genomic_DNA"/>
</dbReference>
<evidence type="ECO:0000313" key="4">
    <source>
        <dbReference type="EMBL" id="TRB72058.1"/>
    </source>
</evidence>
<sequence>MSKNNVNIVTVINSKNISTESIDGDQHLIIRGVVPIVDDVVMNDGLYPADEINKSYNSLEGNFMPLGHPKIEGKYVSAQDVRAVNKHHVGAWAKNVRKESGKVLVDMYINRRFAEGSEQGKTLLERLDGMVTNTNAEPIHVSTGLILNKVKQSGKSKGKKYSWIATNMSFDHIAILLDVPGAATPDDGVGIFVNQDGSEMGVENVNLTQAADYRTEKLFDKVRFYLMANSDLSFEEIHRALREAIRPEGKDKWSFWVEAVYPKYFIYSDDNSGKKYKRSYFIDENDNVQLTSEPVEVVKKIGYEEITTNEEHNPMKTKILAVLNAANVKTEGLNDDQLLEAYNKLQADKGKEPEKPKNEDDSEIDEKIKKAVNAAIEPLQQALQANTDKEQAAMRAAVKAKFNMSDAAVNALQGEVLTELYAQTQQSVGLNNNSANGNGDNQWDGYSLNQEEKGNE</sequence>
<keyword evidence="7" id="KW-1185">Reference proteome</keyword>
<evidence type="ECO:0000256" key="1">
    <source>
        <dbReference type="SAM" id="MobiDB-lite"/>
    </source>
</evidence>
<feature type="compositionally biased region" description="Low complexity" evidence="1">
    <location>
        <begin position="429"/>
        <end position="441"/>
    </location>
</feature>
<evidence type="ECO:0000313" key="3">
    <source>
        <dbReference type="EMBL" id="TRB35342.1"/>
    </source>
</evidence>
<accession>A0A249A0A9</accession>
<evidence type="ECO:0000313" key="6">
    <source>
        <dbReference type="Proteomes" id="UP000315164"/>
    </source>
</evidence>
<dbReference type="RefSeq" id="WP_015587048.1">
    <property type="nucleotide sequence ID" value="NZ_CP017484.1"/>
</dbReference>
<feature type="region of interest" description="Disordered" evidence="1">
    <location>
        <begin position="429"/>
        <end position="456"/>
    </location>
</feature>
<dbReference type="OrthoDB" id="6504138at2"/>
<dbReference type="Proteomes" id="UP000315164">
    <property type="component" value="Unassembled WGS sequence"/>
</dbReference>
<dbReference type="AlphaFoldDB" id="A0A249A0A9"/>
<evidence type="ECO:0000313" key="5">
    <source>
        <dbReference type="Proteomes" id="UP000254031"/>
    </source>
</evidence>
<evidence type="ECO:0000313" key="2">
    <source>
        <dbReference type="EMBL" id="STY67491.1"/>
    </source>
</evidence>
<proteinExistence type="predicted"/>
<dbReference type="Proteomes" id="UP000318394">
    <property type="component" value="Unassembled WGS sequence"/>
</dbReference>
<gene>
    <name evidence="4" type="ORF">FEA53_12690</name>
    <name evidence="3" type="ORF">FEB89_11355</name>
    <name evidence="2" type="ORF">NCTC9380_02851</name>
</gene>
<name>A0A249A0A9_MANHA</name>
<evidence type="ECO:0000313" key="7">
    <source>
        <dbReference type="Proteomes" id="UP000318394"/>
    </source>
</evidence>
<dbReference type="EMBL" id="VAJB01000043">
    <property type="protein sequence ID" value="TRB72058.1"/>
    <property type="molecule type" value="Genomic_DNA"/>
</dbReference>
<reference evidence="6 7" key="2">
    <citation type="journal article" date="2019" name="Vet. Microbiol.">
        <title>Genetic characterization of susceptible and multi-drug resistant Mannheimia haemolytica isolated from high-risk stocker calves prior to and after antimicrobial metaphylaxis.</title>
        <authorList>
            <person name="Snyder E.R."/>
            <person name="Alvarez-Narvaez S."/>
            <person name="Credille B.C."/>
        </authorList>
    </citation>
    <scope>NUCLEOTIDE SEQUENCE [LARGE SCALE GENOMIC DNA]</scope>
    <source>
        <strain evidence="4 6">UGA-R5-128-1</strain>
        <strain evidence="3 7">UGA-R7-163-1</strain>
    </source>
</reference>
<dbReference type="Proteomes" id="UP000254031">
    <property type="component" value="Unassembled WGS sequence"/>
</dbReference>
<protein>
    <submittedName>
        <fullName evidence="4">DUF2213 domain-containing protein</fullName>
    </submittedName>
    <submittedName>
        <fullName evidence="2">Uncharacterized protein conserved in bacteria</fullName>
    </submittedName>
</protein>